<dbReference type="Proteomes" id="UP000249008">
    <property type="component" value="Chromosome 1"/>
</dbReference>
<keyword evidence="2" id="KW-1133">Transmembrane helix</keyword>
<name>A0AAX2JAB8_9FUSO</name>
<dbReference type="Gene3D" id="3.60.40.10">
    <property type="entry name" value="PPM-type phosphatase domain"/>
    <property type="match status" value="1"/>
</dbReference>
<organism evidence="3 4">
    <name type="scientific">Fusobacterium ulcerans</name>
    <dbReference type="NCBI Taxonomy" id="861"/>
    <lineage>
        <taxon>Bacteria</taxon>
        <taxon>Fusobacteriati</taxon>
        <taxon>Fusobacteriota</taxon>
        <taxon>Fusobacteriia</taxon>
        <taxon>Fusobacteriales</taxon>
        <taxon>Fusobacteriaceae</taxon>
        <taxon>Fusobacterium</taxon>
    </lineage>
</organism>
<dbReference type="EMBL" id="LS483487">
    <property type="protein sequence ID" value="SQJ02378.1"/>
    <property type="molecule type" value="Genomic_DNA"/>
</dbReference>
<feature type="coiled-coil region" evidence="1">
    <location>
        <begin position="430"/>
        <end position="480"/>
    </location>
</feature>
<dbReference type="KEGG" id="ful:C4N20_13770"/>
<reference evidence="3 4" key="1">
    <citation type="submission" date="2018-06" db="EMBL/GenBank/DDBJ databases">
        <authorList>
            <consortium name="Pathogen Informatics"/>
            <person name="Doyle S."/>
        </authorList>
    </citation>
    <scope>NUCLEOTIDE SEQUENCE [LARGE SCALE GENOMIC DNA]</scope>
    <source>
        <strain evidence="3 4">NCTC12112</strain>
    </source>
</reference>
<evidence type="ECO:0000256" key="2">
    <source>
        <dbReference type="SAM" id="Phobius"/>
    </source>
</evidence>
<evidence type="ECO:0000313" key="3">
    <source>
        <dbReference type="EMBL" id="SQJ02378.1"/>
    </source>
</evidence>
<dbReference type="AlphaFoldDB" id="A0AAX2JAB8"/>
<keyword evidence="1" id="KW-0175">Coiled coil</keyword>
<sequence length="630" mass="73657">MNREKIKEENEEKKAMQLNLSGRKYQSIFITSFLSDRGDKSVNNDYLTYIELEEYGCWIIVDGNNGGVFEHKIAPFIGEMLIETFIENPTIDRKKIERMLLHVHRRYREMQISNSDAVEEYSSCSIAMAVTDYSKVTFANVGNARFMMLRDNYIIKKSKDSTLAFLMYEAEKILYDEIRFRKDRNIFTHKFGIDKNIAVNVSKTMTLLPNDKILLMTQGAWENLDEDDIEKDTAKSQRVGQWIGNLVKSMNKNCYMNLSNHTLCGIFISRPAPLFPEPETWMSSIRKSFNAIDKKLYKIGAIVLLLFLILFGGKKFFQYQKLEKMYSYAVEKEKSGDAMMVERKYRTASEDYQAGIEKYIELSKYRGNRYEERIKDLEYFSNQAKISEKIAQSISTAGIMLKNQEFQKAVDELKSADVLALELREDNSLKDEVKYKLKSVEALNKAYEEKLKADELYLQKANTNKKRQQMKKEAMEIYERIAPVFLESDQKVIYDEIIEKIEAGKAPATKKAPVKTTTAESLLKEGNKMFEQFRYYKSYELYNSALKKSKDPKMTEMIKGKINMNGILLRGVQSELDGDRLSKNKNNKEVTKNKYKEAMNHYKKLKYNDYMPSQRYNVIVERLEKKLKKF</sequence>
<evidence type="ECO:0000313" key="4">
    <source>
        <dbReference type="Proteomes" id="UP000249008"/>
    </source>
</evidence>
<dbReference type="RefSeq" id="WP_005977574.1">
    <property type="nucleotide sequence ID" value="NZ_CABKNW010000002.1"/>
</dbReference>
<protein>
    <recommendedName>
        <fullName evidence="5">PPM-type phosphatase domain-containing protein</fullName>
    </recommendedName>
</protein>
<dbReference type="InterPro" id="IPR036457">
    <property type="entry name" value="PPM-type-like_dom_sf"/>
</dbReference>
<dbReference type="GeneID" id="78455890"/>
<evidence type="ECO:0000256" key="1">
    <source>
        <dbReference type="SAM" id="Coils"/>
    </source>
</evidence>
<dbReference type="SUPFAM" id="SSF81606">
    <property type="entry name" value="PP2C-like"/>
    <property type="match status" value="1"/>
</dbReference>
<gene>
    <name evidence="3" type="ORF">NCTC12112_01323</name>
</gene>
<keyword evidence="2" id="KW-0472">Membrane</keyword>
<feature type="transmembrane region" description="Helical" evidence="2">
    <location>
        <begin position="296"/>
        <end position="313"/>
    </location>
</feature>
<proteinExistence type="predicted"/>
<accession>A0AAX2JAB8</accession>
<keyword evidence="2" id="KW-0812">Transmembrane</keyword>
<evidence type="ECO:0008006" key="5">
    <source>
        <dbReference type="Google" id="ProtNLM"/>
    </source>
</evidence>